<evidence type="ECO:0008006" key="3">
    <source>
        <dbReference type="Google" id="ProtNLM"/>
    </source>
</evidence>
<dbReference type="EMBL" id="JAVLSF010000318">
    <property type="protein sequence ID" value="MDR9777938.1"/>
    <property type="molecule type" value="Genomic_DNA"/>
</dbReference>
<organism evidence="1 2">
    <name type="scientific">Rhizobium hidalgonense</name>
    <dbReference type="NCBI Taxonomy" id="1538159"/>
    <lineage>
        <taxon>Bacteria</taxon>
        <taxon>Pseudomonadati</taxon>
        <taxon>Pseudomonadota</taxon>
        <taxon>Alphaproteobacteria</taxon>
        <taxon>Hyphomicrobiales</taxon>
        <taxon>Rhizobiaceae</taxon>
        <taxon>Rhizobium/Agrobacterium group</taxon>
        <taxon>Rhizobium</taxon>
    </lineage>
</organism>
<reference evidence="1" key="1">
    <citation type="submission" date="2023-04" db="EMBL/GenBank/DDBJ databases">
        <title>Genomic characterization of faba bean (Vicia faba) microsymbionts in Mexican soils.</title>
        <authorList>
            <person name="Rivera Orduna F.N."/>
            <person name="Guevara-Luna J."/>
            <person name="Yan J."/>
            <person name="Arroyo-Herrera I."/>
            <person name="Li Y."/>
            <person name="Vasquez-Murrieta M.S."/>
            <person name="Wang E.T."/>
        </authorList>
    </citation>
    <scope>NUCLEOTIDE SEQUENCE</scope>
    <source>
        <strain evidence="1">CH26</strain>
    </source>
</reference>
<dbReference type="RefSeq" id="WP_310866094.1">
    <property type="nucleotide sequence ID" value="NZ_JAVLSF010000318.1"/>
</dbReference>
<evidence type="ECO:0000313" key="1">
    <source>
        <dbReference type="EMBL" id="MDR9777938.1"/>
    </source>
</evidence>
<feature type="non-terminal residue" evidence="1">
    <location>
        <position position="1"/>
    </location>
</feature>
<accession>A0AAJ2H3A6</accession>
<name>A0AAJ2H3A6_9HYPH</name>
<proteinExistence type="predicted"/>
<dbReference type="AlphaFoldDB" id="A0AAJ2H3A6"/>
<protein>
    <recommendedName>
        <fullName evidence="3">Outer membrane protein beta-barrel domain-containing protein</fullName>
    </recommendedName>
</protein>
<evidence type="ECO:0000313" key="2">
    <source>
        <dbReference type="Proteomes" id="UP001268610"/>
    </source>
</evidence>
<comment type="caution">
    <text evidence="1">The sequence shown here is derived from an EMBL/GenBank/DDBJ whole genome shotgun (WGS) entry which is preliminary data.</text>
</comment>
<dbReference type="Proteomes" id="UP001268610">
    <property type="component" value="Unassembled WGS sequence"/>
</dbReference>
<sequence length="135" mass="14530">TEVNYFEATGTGGYVVYSTKNFVLRGSAGVGIGIADLKVKTNIGTNKTDASFVVFPFGLEANYLVPNTNLSFFGTANYKLYLDVGDERIRCADGTISAESGYNVCDNNDGFAKDTNFPIGQMKGMQLGIGAKLYY</sequence>
<gene>
    <name evidence="1" type="ORF">RJJ65_35990</name>
</gene>